<dbReference type="GO" id="GO:0016740">
    <property type="term" value="F:transferase activity"/>
    <property type="evidence" value="ECO:0007669"/>
    <property type="project" value="UniProtKB-KW"/>
</dbReference>
<dbReference type="Pfam" id="PF08843">
    <property type="entry name" value="AbiEii"/>
    <property type="match status" value="1"/>
</dbReference>
<gene>
    <name evidence="1" type="ORF">KHY36_10550</name>
</gene>
<dbReference type="InterPro" id="IPR014942">
    <property type="entry name" value="AbiEii"/>
</dbReference>
<organism evidence="1 2">
    <name type="scientific">Subdoligranulum variabile</name>
    <dbReference type="NCBI Taxonomy" id="214851"/>
    <lineage>
        <taxon>Bacteria</taxon>
        <taxon>Bacillati</taxon>
        <taxon>Bacillota</taxon>
        <taxon>Clostridia</taxon>
        <taxon>Eubacteriales</taxon>
        <taxon>Oscillospiraceae</taxon>
        <taxon>Subdoligranulum</taxon>
    </lineage>
</organism>
<dbReference type="Proteomes" id="UP000759273">
    <property type="component" value="Unassembled WGS sequence"/>
</dbReference>
<dbReference type="AlphaFoldDB" id="A0A943DI88"/>
<keyword evidence="1" id="KW-0808">Transferase</keyword>
<protein>
    <submittedName>
        <fullName evidence="1">Nucleotidyl transferase AbiEii/AbiGii toxin family protein</fullName>
    </submittedName>
</protein>
<reference evidence="1" key="1">
    <citation type="submission" date="2021-02" db="EMBL/GenBank/DDBJ databases">
        <title>Infant gut strain persistence is associated with maternal origin, phylogeny, and functional potential including surface adhesion and iron acquisition.</title>
        <authorList>
            <person name="Lou Y.C."/>
        </authorList>
    </citation>
    <scope>NUCLEOTIDE SEQUENCE</scope>
    <source>
        <strain evidence="1">L3_101_000M1_dasL3_101_000M1_concoct_87</strain>
    </source>
</reference>
<evidence type="ECO:0000313" key="1">
    <source>
        <dbReference type="EMBL" id="MBS5332953.1"/>
    </source>
</evidence>
<name>A0A943DI88_9FIRM</name>
<comment type="caution">
    <text evidence="1">The sequence shown here is derived from an EMBL/GenBank/DDBJ whole genome shotgun (WGS) entry which is preliminary data.</text>
</comment>
<sequence>MKSPEQLKGWARNVAAEKQLRAQEILQMFMFERLLERLAASPYQKNFILKGGLLISSMVGLEGRTTMDMDTTVRGIQMEEDEIVAALKTILAVDVGDGIRFEYRSIEPIREIDAYNNFRAHIDVLYGKINTPMKIDITTGDKITPAAVQYEFSCFDPEKKIPIMAYTLETILAEKYETIIRRGATTTRARDFYDLYTLYRTRKSEIRPQVLKDAVLHTVEKRESVESLADWREVLEELRDEPSMQELWDSYGVGNSYAATITFEQTLETVKEISELLESL</sequence>
<evidence type="ECO:0000313" key="2">
    <source>
        <dbReference type="Proteomes" id="UP000759273"/>
    </source>
</evidence>
<dbReference type="EMBL" id="JAGZGG010000026">
    <property type="protein sequence ID" value="MBS5332953.1"/>
    <property type="molecule type" value="Genomic_DNA"/>
</dbReference>
<accession>A0A943DI88</accession>
<proteinExistence type="predicted"/>